<keyword evidence="7 11" id="KW-0479">Metal-binding</keyword>
<comment type="function">
    <text evidence="2">May be involved in the metabolism of insect hormones and in the breakdown of synthetic insecticides.</text>
</comment>
<dbReference type="PANTHER" id="PTHR24291">
    <property type="entry name" value="CYTOCHROME P450 FAMILY 4"/>
    <property type="match status" value="1"/>
</dbReference>
<evidence type="ECO:0000256" key="6">
    <source>
        <dbReference type="ARBA" id="ARBA00022617"/>
    </source>
</evidence>
<dbReference type="PROSITE" id="PS00086">
    <property type="entry name" value="CYTOCHROME_P450"/>
    <property type="match status" value="1"/>
</dbReference>
<feature type="binding site" description="axial binding residue" evidence="11">
    <location>
        <position position="450"/>
    </location>
    <ligand>
        <name>heme</name>
        <dbReference type="ChEBI" id="CHEBI:30413"/>
    </ligand>
    <ligandPart>
        <name>Fe</name>
        <dbReference type="ChEBI" id="CHEBI:18248"/>
    </ligandPart>
</feature>
<comment type="cofactor">
    <cofactor evidence="1 11">
        <name>heme</name>
        <dbReference type="ChEBI" id="CHEBI:30413"/>
    </cofactor>
</comment>
<comment type="subcellular location">
    <subcellularLocation>
        <location evidence="4">Endoplasmic reticulum membrane</location>
        <topology evidence="4">Peripheral membrane protein</topology>
    </subcellularLocation>
    <subcellularLocation>
        <location evidence="3">Microsome membrane</location>
        <topology evidence="3">Peripheral membrane protein</topology>
    </subcellularLocation>
</comment>
<evidence type="ECO:0000313" key="15">
    <source>
        <dbReference type="Proteomes" id="UP001562425"/>
    </source>
</evidence>
<dbReference type="AlphaFoldDB" id="A0ABD1DMR5"/>
<evidence type="ECO:0000256" key="1">
    <source>
        <dbReference type="ARBA" id="ARBA00001971"/>
    </source>
</evidence>
<proteinExistence type="inferred from homology"/>
<dbReference type="InterPro" id="IPR001128">
    <property type="entry name" value="Cyt_P450"/>
</dbReference>
<organism evidence="14 15">
    <name type="scientific">Culex pipiens pipiens</name>
    <name type="common">Northern house mosquito</name>
    <dbReference type="NCBI Taxonomy" id="38569"/>
    <lineage>
        <taxon>Eukaryota</taxon>
        <taxon>Metazoa</taxon>
        <taxon>Ecdysozoa</taxon>
        <taxon>Arthropoda</taxon>
        <taxon>Hexapoda</taxon>
        <taxon>Insecta</taxon>
        <taxon>Pterygota</taxon>
        <taxon>Neoptera</taxon>
        <taxon>Endopterygota</taxon>
        <taxon>Diptera</taxon>
        <taxon>Nematocera</taxon>
        <taxon>Culicoidea</taxon>
        <taxon>Culicidae</taxon>
        <taxon>Culicinae</taxon>
        <taxon>Culicini</taxon>
        <taxon>Culex</taxon>
        <taxon>Culex</taxon>
    </lineage>
</organism>
<comment type="similarity">
    <text evidence="5 12">Belongs to the cytochrome P450 family.</text>
</comment>
<dbReference type="Pfam" id="PF00067">
    <property type="entry name" value="p450"/>
    <property type="match status" value="1"/>
</dbReference>
<evidence type="ECO:0000256" key="8">
    <source>
        <dbReference type="ARBA" id="ARBA00023002"/>
    </source>
</evidence>
<dbReference type="InterPro" id="IPR002403">
    <property type="entry name" value="Cyt_P450_E_grp-IV"/>
</dbReference>
<name>A0ABD1DMR5_CULPP</name>
<evidence type="ECO:0000256" key="12">
    <source>
        <dbReference type="RuleBase" id="RU000461"/>
    </source>
</evidence>
<evidence type="ECO:0000256" key="7">
    <source>
        <dbReference type="ARBA" id="ARBA00022723"/>
    </source>
</evidence>
<dbReference type="GO" id="GO:0046872">
    <property type="term" value="F:metal ion binding"/>
    <property type="evidence" value="ECO:0007669"/>
    <property type="project" value="UniProtKB-KW"/>
</dbReference>
<dbReference type="Proteomes" id="UP001562425">
    <property type="component" value="Unassembled WGS sequence"/>
</dbReference>
<keyword evidence="9 11" id="KW-0408">Iron</keyword>
<dbReference type="CDD" id="cd20628">
    <property type="entry name" value="CYP4"/>
    <property type="match status" value="1"/>
</dbReference>
<dbReference type="PRINTS" id="PR00385">
    <property type="entry name" value="P450"/>
</dbReference>
<keyword evidence="13" id="KW-0732">Signal</keyword>
<evidence type="ECO:0000256" key="5">
    <source>
        <dbReference type="ARBA" id="ARBA00010617"/>
    </source>
</evidence>
<evidence type="ECO:0000256" key="3">
    <source>
        <dbReference type="ARBA" id="ARBA00004174"/>
    </source>
</evidence>
<accession>A0ABD1DMR5</accession>
<keyword evidence="8 12" id="KW-0560">Oxidoreductase</keyword>
<dbReference type="SUPFAM" id="SSF48264">
    <property type="entry name" value="Cytochrome P450"/>
    <property type="match status" value="1"/>
</dbReference>
<feature type="signal peptide" evidence="13">
    <location>
        <begin position="1"/>
        <end position="23"/>
    </location>
</feature>
<reference evidence="14 15" key="1">
    <citation type="submission" date="2024-05" db="EMBL/GenBank/DDBJ databases">
        <title>Culex pipiens pipiens assembly and annotation.</title>
        <authorList>
            <person name="Alout H."/>
            <person name="Durand T."/>
        </authorList>
    </citation>
    <scope>NUCLEOTIDE SEQUENCE [LARGE SCALE GENOMIC DNA]</scope>
    <source>
        <strain evidence="14">HA-2024</strain>
        <tissue evidence="14">Whole body</tissue>
    </source>
</reference>
<comment type="caution">
    <text evidence="14">The sequence shown here is derived from an EMBL/GenBank/DDBJ whole genome shotgun (WGS) entry which is preliminary data.</text>
</comment>
<evidence type="ECO:0000313" key="14">
    <source>
        <dbReference type="EMBL" id="KAL1401051.1"/>
    </source>
</evidence>
<evidence type="ECO:0000256" key="9">
    <source>
        <dbReference type="ARBA" id="ARBA00023004"/>
    </source>
</evidence>
<evidence type="ECO:0008006" key="16">
    <source>
        <dbReference type="Google" id="ProtNLM"/>
    </source>
</evidence>
<keyword evidence="6 11" id="KW-0349">Heme</keyword>
<dbReference type="GO" id="GO:0004497">
    <property type="term" value="F:monooxygenase activity"/>
    <property type="evidence" value="ECO:0007669"/>
    <property type="project" value="UniProtKB-KW"/>
</dbReference>
<evidence type="ECO:0000256" key="13">
    <source>
        <dbReference type="SAM" id="SignalP"/>
    </source>
</evidence>
<keyword evidence="15" id="KW-1185">Reference proteome</keyword>
<dbReference type="InterPro" id="IPR050196">
    <property type="entry name" value="Cytochrome_P450_Monoox"/>
</dbReference>
<evidence type="ECO:0000256" key="11">
    <source>
        <dbReference type="PIRSR" id="PIRSR602403-1"/>
    </source>
</evidence>
<evidence type="ECO:0000256" key="2">
    <source>
        <dbReference type="ARBA" id="ARBA00003690"/>
    </source>
</evidence>
<protein>
    <recommendedName>
        <fullName evidence="16">Cytochrome P450</fullName>
    </recommendedName>
</protein>
<sequence length="503" mass="57543">MLSPWLAAILAALAVLFLYDWRARQSESYRAALQYPGNTMLPVVGNLLEVLVKDPAQAFAYARSSAAKFGRSYRQWIFNDVIVNVTRVREAELILSSVKHIRKSVIYRFLAPLMGDGLLCSRGDKWQGRRKILTPAFHFNILNKFLLVFQEEADKLVGGLEESAESGDDVVLQSIVTRFTLNTICETAMGVKLDTYKSADIYRSKVYEVGEMLVHRTMTPWLYDDGMYNFFGYLKPLEDAIVPIHEFTRDIIQQKRKQFLQDSTFVDTVDDHGGSKQRYAMLNTLLMAEADNAIDEEGIQEEVDTFLFEGHDTTAAGIIFTIMLLANEQDAQRRVYEELSKARRLKPEHEAFTIADYTNLKYLDRFVKEALRLYPPVSFISRSLTGRLDVDSTTTLPHGTIANIHIFDLHRDPEQFPDPERFDPDRFLPELSAKRNPYAYVPFSAGPRNCIGQKFALLELKVVVCALLSRFRILPVTTRDELVFVADLVLRAKTPIKVRFARR</sequence>
<dbReference type="EMBL" id="JBEHCU010005057">
    <property type="protein sequence ID" value="KAL1401051.1"/>
    <property type="molecule type" value="Genomic_DNA"/>
</dbReference>
<dbReference type="PRINTS" id="PR00465">
    <property type="entry name" value="EP450IV"/>
</dbReference>
<dbReference type="Gene3D" id="1.10.630.10">
    <property type="entry name" value="Cytochrome P450"/>
    <property type="match status" value="1"/>
</dbReference>
<dbReference type="GO" id="GO:0005789">
    <property type="term" value="C:endoplasmic reticulum membrane"/>
    <property type="evidence" value="ECO:0007669"/>
    <property type="project" value="UniProtKB-SubCell"/>
</dbReference>
<feature type="chain" id="PRO_5044836560" description="Cytochrome P450" evidence="13">
    <location>
        <begin position="24"/>
        <end position="503"/>
    </location>
</feature>
<evidence type="ECO:0000256" key="4">
    <source>
        <dbReference type="ARBA" id="ARBA00004406"/>
    </source>
</evidence>
<gene>
    <name evidence="14" type="ORF">pipiens_006916</name>
</gene>
<evidence type="ECO:0000256" key="10">
    <source>
        <dbReference type="ARBA" id="ARBA00023033"/>
    </source>
</evidence>
<dbReference type="InterPro" id="IPR036396">
    <property type="entry name" value="Cyt_P450_sf"/>
</dbReference>
<dbReference type="PANTHER" id="PTHR24291:SF105">
    <property type="entry name" value="CYTOCHROME P450 4P1-RELATED"/>
    <property type="match status" value="1"/>
</dbReference>
<dbReference type="InterPro" id="IPR017972">
    <property type="entry name" value="Cyt_P450_CS"/>
</dbReference>
<keyword evidence="10 12" id="KW-0503">Monooxygenase</keyword>